<evidence type="ECO:0000256" key="2">
    <source>
        <dbReference type="ARBA" id="ARBA00022676"/>
    </source>
</evidence>
<dbReference type="InterPro" id="IPR001173">
    <property type="entry name" value="Glyco_trans_2-like"/>
</dbReference>
<dbReference type="Pfam" id="PF13632">
    <property type="entry name" value="Glyco_trans_2_3"/>
    <property type="match status" value="1"/>
</dbReference>
<dbReference type="RefSeq" id="WP_142121855.1">
    <property type="nucleotide sequence ID" value="NZ_BAAASV010000002.1"/>
</dbReference>
<evidence type="ECO:0000256" key="6">
    <source>
        <dbReference type="ARBA" id="ARBA00023136"/>
    </source>
</evidence>
<dbReference type="CDD" id="cd06427">
    <property type="entry name" value="CESA_like_2"/>
    <property type="match status" value="1"/>
</dbReference>
<keyword evidence="3 9" id="KW-0808">Transferase</keyword>
<sequence>MSDSLSRASAPSRATVLVPGDGLPEAEAKAVRDAMTDRATLGLWRADPSLSARVVLSRGQKVVGIIVLLALVACIVAWPRASLIAVVAAVGLSFLISVGFKFWSSMRGARVESHYGSVAETPRIADEDLPRYTVLVPVFREANIVAQLVGNLGQLDYPADKLEILVLVEEADPETLAAAMAADPPENFTFVVVPASNPQTKPKACNVGLELATGDFLVIYDAEDRPDPDQLRKAVAAFRAHDDNLVCVQAALNYFNANENALTRMFTLEYSFWFDYMLPGLDFERLPIPLGGTSNHFRMSGLRALGGWDPFNVTEDADLGIRASGAGMRVGVIDSTTWEEANTSIPNFIRQRSRWIKGYLQTVLVHLRRPTHLLKIAGPRQALSFIFLVAGTPITFLTVPLLYLSFIVSILLGPEVLSDYFPGWLLWLNLFNLGCGSAMMVYVSMMGAFRRHRYRLVPWALLNPVYWILHSIAAYKGLWQLITKPHYWEKTEHGLTSSSEPEPQRVGSVS</sequence>
<dbReference type="GO" id="GO:0016757">
    <property type="term" value="F:glycosyltransferase activity"/>
    <property type="evidence" value="ECO:0007669"/>
    <property type="project" value="UniProtKB-KW"/>
</dbReference>
<evidence type="ECO:0000313" key="9">
    <source>
        <dbReference type="EMBL" id="TQL57390.1"/>
    </source>
</evidence>
<name>A0A542ZAX5_RARFA</name>
<feature type="transmembrane region" description="Helical" evidence="7">
    <location>
        <begin position="424"/>
        <end position="444"/>
    </location>
</feature>
<dbReference type="EMBL" id="VFOS01000004">
    <property type="protein sequence ID" value="TQL57390.1"/>
    <property type="molecule type" value="Genomic_DNA"/>
</dbReference>
<protein>
    <submittedName>
        <fullName evidence="9">Cellulose synthase/poly-beta-1,6-N-acetylglucosamine synthase-like glycosyltransferase</fullName>
    </submittedName>
</protein>
<keyword evidence="10" id="KW-1185">Reference proteome</keyword>
<dbReference type="InterPro" id="IPR050321">
    <property type="entry name" value="Glycosyltr_2/OpgH_subfam"/>
</dbReference>
<dbReference type="GO" id="GO:0016020">
    <property type="term" value="C:membrane"/>
    <property type="evidence" value="ECO:0007669"/>
    <property type="project" value="UniProtKB-SubCell"/>
</dbReference>
<accession>A0A542ZAX5</accession>
<dbReference type="Gene3D" id="3.90.550.10">
    <property type="entry name" value="Spore Coat Polysaccharide Biosynthesis Protein SpsA, Chain A"/>
    <property type="match status" value="1"/>
</dbReference>
<evidence type="ECO:0000256" key="1">
    <source>
        <dbReference type="ARBA" id="ARBA00004141"/>
    </source>
</evidence>
<evidence type="ECO:0000256" key="4">
    <source>
        <dbReference type="ARBA" id="ARBA00022692"/>
    </source>
</evidence>
<feature type="transmembrane region" description="Helical" evidence="7">
    <location>
        <begin position="84"/>
        <end position="103"/>
    </location>
</feature>
<dbReference type="OrthoDB" id="7431422at2"/>
<gene>
    <name evidence="9" type="ORF">FB461_2124</name>
</gene>
<reference evidence="9 10" key="1">
    <citation type="submission" date="2019-06" db="EMBL/GenBank/DDBJ databases">
        <title>Sequencing the genomes of 1000 actinobacteria strains.</title>
        <authorList>
            <person name="Klenk H.-P."/>
        </authorList>
    </citation>
    <scope>NUCLEOTIDE SEQUENCE [LARGE SCALE GENOMIC DNA]</scope>
    <source>
        <strain evidence="9 10">DSM 4813</strain>
    </source>
</reference>
<dbReference type="PANTHER" id="PTHR43867:SF2">
    <property type="entry name" value="CELLULOSE SYNTHASE CATALYTIC SUBUNIT A [UDP-FORMING]"/>
    <property type="match status" value="1"/>
</dbReference>
<feature type="transmembrane region" description="Helical" evidence="7">
    <location>
        <begin position="385"/>
        <end position="412"/>
    </location>
</feature>
<dbReference type="PANTHER" id="PTHR43867">
    <property type="entry name" value="CELLULOSE SYNTHASE CATALYTIC SUBUNIT A [UDP-FORMING]"/>
    <property type="match status" value="1"/>
</dbReference>
<dbReference type="SUPFAM" id="SSF53448">
    <property type="entry name" value="Nucleotide-diphospho-sugar transferases"/>
    <property type="match status" value="1"/>
</dbReference>
<feature type="domain" description="Glycosyltransferase 2-like" evidence="8">
    <location>
        <begin position="218"/>
        <end position="428"/>
    </location>
</feature>
<feature type="transmembrane region" description="Helical" evidence="7">
    <location>
        <begin position="62"/>
        <end position="78"/>
    </location>
</feature>
<keyword evidence="5 7" id="KW-1133">Transmembrane helix</keyword>
<comment type="subcellular location">
    <subcellularLocation>
        <location evidence="1">Membrane</location>
        <topology evidence="1">Multi-pass membrane protein</topology>
    </subcellularLocation>
</comment>
<dbReference type="InterPro" id="IPR029044">
    <property type="entry name" value="Nucleotide-diphossugar_trans"/>
</dbReference>
<dbReference type="AlphaFoldDB" id="A0A542ZAX5"/>
<evidence type="ECO:0000256" key="3">
    <source>
        <dbReference type="ARBA" id="ARBA00022679"/>
    </source>
</evidence>
<keyword evidence="4 7" id="KW-0812">Transmembrane</keyword>
<evidence type="ECO:0000259" key="8">
    <source>
        <dbReference type="Pfam" id="PF13632"/>
    </source>
</evidence>
<proteinExistence type="predicted"/>
<dbReference type="Proteomes" id="UP000315389">
    <property type="component" value="Unassembled WGS sequence"/>
</dbReference>
<keyword evidence="2" id="KW-0328">Glycosyltransferase</keyword>
<organism evidence="9 10">
    <name type="scientific">Rarobacter faecitabidus</name>
    <dbReference type="NCBI Taxonomy" id="13243"/>
    <lineage>
        <taxon>Bacteria</taxon>
        <taxon>Bacillati</taxon>
        <taxon>Actinomycetota</taxon>
        <taxon>Actinomycetes</taxon>
        <taxon>Micrococcales</taxon>
        <taxon>Rarobacteraceae</taxon>
        <taxon>Rarobacter</taxon>
    </lineage>
</organism>
<comment type="caution">
    <text evidence="9">The sequence shown here is derived from an EMBL/GenBank/DDBJ whole genome shotgun (WGS) entry which is preliminary data.</text>
</comment>
<keyword evidence="6 7" id="KW-0472">Membrane</keyword>
<evidence type="ECO:0000256" key="7">
    <source>
        <dbReference type="SAM" id="Phobius"/>
    </source>
</evidence>
<evidence type="ECO:0000313" key="10">
    <source>
        <dbReference type="Proteomes" id="UP000315389"/>
    </source>
</evidence>
<evidence type="ECO:0000256" key="5">
    <source>
        <dbReference type="ARBA" id="ARBA00022989"/>
    </source>
</evidence>